<evidence type="ECO:0000256" key="1">
    <source>
        <dbReference type="PROSITE-ProRule" id="PRU00169"/>
    </source>
</evidence>
<comment type="caution">
    <text evidence="4">The sequence shown here is derived from an EMBL/GenBank/DDBJ whole genome shotgun (WGS) entry which is preliminary data.</text>
</comment>
<name>A0A916UDF3_9SPHI</name>
<dbReference type="Pfam" id="PF04397">
    <property type="entry name" value="LytTR"/>
    <property type="match status" value="1"/>
</dbReference>
<proteinExistence type="predicted"/>
<gene>
    <name evidence="4" type="ORF">GCM10011387_21950</name>
</gene>
<feature type="domain" description="HTH LytTR-type" evidence="3">
    <location>
        <begin position="148"/>
        <end position="248"/>
    </location>
</feature>
<dbReference type="GO" id="GO:0000156">
    <property type="term" value="F:phosphorelay response regulator activity"/>
    <property type="evidence" value="ECO:0007669"/>
    <property type="project" value="InterPro"/>
</dbReference>
<dbReference type="Gene3D" id="2.40.50.1020">
    <property type="entry name" value="LytTr DNA-binding domain"/>
    <property type="match status" value="1"/>
</dbReference>
<dbReference type="GO" id="GO:0003677">
    <property type="term" value="F:DNA binding"/>
    <property type="evidence" value="ECO:0007669"/>
    <property type="project" value="UniProtKB-KW"/>
</dbReference>
<organism evidence="4 5">
    <name type="scientific">Pedobacter quisquiliarum</name>
    <dbReference type="NCBI Taxonomy" id="1834438"/>
    <lineage>
        <taxon>Bacteria</taxon>
        <taxon>Pseudomonadati</taxon>
        <taxon>Bacteroidota</taxon>
        <taxon>Sphingobacteriia</taxon>
        <taxon>Sphingobacteriales</taxon>
        <taxon>Sphingobacteriaceae</taxon>
        <taxon>Pedobacter</taxon>
    </lineage>
</organism>
<dbReference type="Pfam" id="PF00072">
    <property type="entry name" value="Response_reg"/>
    <property type="match status" value="1"/>
</dbReference>
<dbReference type="SUPFAM" id="SSF52172">
    <property type="entry name" value="CheY-like"/>
    <property type="match status" value="1"/>
</dbReference>
<keyword evidence="5" id="KW-1185">Reference proteome</keyword>
<dbReference type="SMART" id="SM00850">
    <property type="entry name" value="LytTR"/>
    <property type="match status" value="1"/>
</dbReference>
<evidence type="ECO:0000313" key="5">
    <source>
        <dbReference type="Proteomes" id="UP000651668"/>
    </source>
</evidence>
<dbReference type="PANTHER" id="PTHR37299:SF1">
    <property type="entry name" value="STAGE 0 SPORULATION PROTEIN A HOMOLOG"/>
    <property type="match status" value="1"/>
</dbReference>
<dbReference type="RefSeq" id="WP_188626953.1">
    <property type="nucleotide sequence ID" value="NZ_BMIL01000007.1"/>
</dbReference>
<dbReference type="Gene3D" id="3.40.50.2300">
    <property type="match status" value="1"/>
</dbReference>
<dbReference type="AlphaFoldDB" id="A0A916UDF3"/>
<dbReference type="SMART" id="SM00448">
    <property type="entry name" value="REC"/>
    <property type="match status" value="1"/>
</dbReference>
<reference evidence="4" key="2">
    <citation type="submission" date="2020-09" db="EMBL/GenBank/DDBJ databases">
        <authorList>
            <person name="Sun Q."/>
            <person name="Zhou Y."/>
        </authorList>
    </citation>
    <scope>NUCLEOTIDE SEQUENCE</scope>
    <source>
        <strain evidence="4">CGMCC 1.15343</strain>
    </source>
</reference>
<dbReference type="InterPro" id="IPR007492">
    <property type="entry name" value="LytTR_DNA-bd_dom"/>
</dbReference>
<feature type="modified residue" description="4-aspartylphosphate" evidence="1">
    <location>
        <position position="56"/>
    </location>
</feature>
<reference evidence="4" key="1">
    <citation type="journal article" date="2014" name="Int. J. Syst. Evol. Microbiol.">
        <title>Complete genome sequence of Corynebacterium casei LMG S-19264T (=DSM 44701T), isolated from a smear-ripened cheese.</title>
        <authorList>
            <consortium name="US DOE Joint Genome Institute (JGI-PGF)"/>
            <person name="Walter F."/>
            <person name="Albersmeier A."/>
            <person name="Kalinowski J."/>
            <person name="Ruckert C."/>
        </authorList>
    </citation>
    <scope>NUCLEOTIDE SEQUENCE</scope>
    <source>
        <strain evidence="4">CGMCC 1.15343</strain>
    </source>
</reference>
<protein>
    <submittedName>
        <fullName evidence="4">DNA-binding response regulator</fullName>
    </submittedName>
</protein>
<dbReference type="PROSITE" id="PS50930">
    <property type="entry name" value="HTH_LYTTR"/>
    <property type="match status" value="1"/>
</dbReference>
<keyword evidence="1" id="KW-0597">Phosphoprotein</keyword>
<feature type="domain" description="Response regulatory" evidence="2">
    <location>
        <begin position="4"/>
        <end position="121"/>
    </location>
</feature>
<keyword evidence="4" id="KW-0238">DNA-binding</keyword>
<dbReference type="EMBL" id="BMIL01000007">
    <property type="protein sequence ID" value="GGC68192.1"/>
    <property type="molecule type" value="Genomic_DNA"/>
</dbReference>
<evidence type="ECO:0000259" key="3">
    <source>
        <dbReference type="PROSITE" id="PS50930"/>
    </source>
</evidence>
<dbReference type="InterPro" id="IPR011006">
    <property type="entry name" value="CheY-like_superfamily"/>
</dbReference>
<dbReference type="PROSITE" id="PS50110">
    <property type="entry name" value="RESPONSE_REGULATORY"/>
    <property type="match status" value="1"/>
</dbReference>
<dbReference type="Proteomes" id="UP000651668">
    <property type="component" value="Unassembled WGS sequence"/>
</dbReference>
<sequence>MKINCIAVDDEPFALSLISSYVEKTPFLNLVAAYSNGVEGLKSIHENPAIQLIFLDIRMADLSGIELARIVEQTGRKKHLRIVFTTAYDQYALEGFKVDALDYLLKPFNFVDFSRAATKAYDYFTMLENSMNTAPAVLPPSTPQKKYLYLKVDYQLQKVDTSEILYIEGLKDYVKLYLKGEEKPLLTLTSLKSLEEKLNAPAFLRIHRSYIVGVEHIRSLTKNSVQIGQTTIPVTEQYKEGFAELLKNWL</sequence>
<accession>A0A916UDF3</accession>
<dbReference type="InterPro" id="IPR046947">
    <property type="entry name" value="LytR-like"/>
</dbReference>
<evidence type="ECO:0000313" key="4">
    <source>
        <dbReference type="EMBL" id="GGC68192.1"/>
    </source>
</evidence>
<evidence type="ECO:0000259" key="2">
    <source>
        <dbReference type="PROSITE" id="PS50110"/>
    </source>
</evidence>
<dbReference type="PANTHER" id="PTHR37299">
    <property type="entry name" value="TRANSCRIPTIONAL REGULATOR-RELATED"/>
    <property type="match status" value="1"/>
</dbReference>
<dbReference type="InterPro" id="IPR001789">
    <property type="entry name" value="Sig_transdc_resp-reg_receiver"/>
</dbReference>